<dbReference type="PANTHER" id="PTHR32387:SF0">
    <property type="entry name" value="PROTEIN NO VEIN"/>
    <property type="match status" value="1"/>
</dbReference>
<reference evidence="1" key="1">
    <citation type="submission" date="2018-03" db="EMBL/GenBank/DDBJ databases">
        <authorList>
            <person name="Guldener U."/>
        </authorList>
    </citation>
    <scope>NUCLEOTIDE SEQUENCE</scope>
</reference>
<keyword evidence="2" id="KW-1185">Reference proteome</keyword>
<dbReference type="Proteomes" id="UP001187682">
    <property type="component" value="Unassembled WGS sequence"/>
</dbReference>
<organism evidence="1 2">
    <name type="scientific">Cephalotrichum gorgonifer</name>
    <dbReference type="NCBI Taxonomy" id="2041049"/>
    <lineage>
        <taxon>Eukaryota</taxon>
        <taxon>Fungi</taxon>
        <taxon>Dikarya</taxon>
        <taxon>Ascomycota</taxon>
        <taxon>Pezizomycotina</taxon>
        <taxon>Sordariomycetes</taxon>
        <taxon>Hypocreomycetidae</taxon>
        <taxon>Microascales</taxon>
        <taxon>Microascaceae</taxon>
        <taxon>Cephalotrichum</taxon>
    </lineage>
</organism>
<proteinExistence type="predicted"/>
<dbReference type="Gene3D" id="3.30.565.10">
    <property type="entry name" value="Histidine kinase-like ATPase, C-terminal domain"/>
    <property type="match status" value="1"/>
</dbReference>
<dbReference type="InterPro" id="IPR052957">
    <property type="entry name" value="Auxin_embryo_med"/>
</dbReference>
<dbReference type="NCBIfam" id="NF047352">
    <property type="entry name" value="P_loop_sacsin"/>
    <property type="match status" value="1"/>
</dbReference>
<sequence length="853" mass="96518">MEDDFPRSVAEAQEHIRLIRREKGLGDGPEQIGNNAADLESALKVLSNDLYQTATHFLLELIQNADDNFYTVEVPTLSISYSKGRVRIDCNERGFSKKNIEAICRICKSTKSGNSKSAGFVGEKGIGFKAVFKVASTVWISSGHYSFRFDRDAHLGMIAPIWDKFPEKPKEGCTSIYLKLAKDCDERHIIDELRLFDEKILIFLRRLRRLEIDVKSGPIALRKPIITKPFETILSRQGGSSEQASDMVLMNNGVKKHYFVWRHLAKRMPKDSRRPGISKSEVVLVFPHTGPNEHQVRPIIQEQSVYAFLPIRKAGFNFLLQADFLLSANREDVHVDSAWNKSLASAVAVAYVNAMVHLGNFPKGLGHTWPSYIPSVTGKTPFFEDMRQDILKRLKKADVVKSQAGSKTKPEKVVQVPWYMIDPDGNPFMISDKNKKGLLASGYDPVAYGYGLDVLGVRSMDNNTFYKEMALVLKGREEEFLASQSKEWHAAFARALSKMGYTPGTALIPIIPLQNGKWVNTSTGVFFPESQSTLPVPKGIQILTVDREAAADPDRRALFSKTGVQDLTDNHINTKIKNTHADNTFDPNSLAPEVLVSHARFLFKMNPRETPMSLWMAATEGPCRRAEVMYISSDISGAASSVLPRSASASYGFLHPAYLEADGDPLWDNYLRNVLKIRIYPRIHITSTGWGPADKDTVHADFNLIMRQLPHQKWLAVLRDGWEFYKEWLEPETTPQSHKRVFKLLEYMKDYKVPCTGGIGLERFRNIYMPLERLTRDYGDLAPFLEIPDPLNPLWKPLMTALGVRTRDDVDFYLHCLTSAKRKQGVSGERIRQIMHEIEDGVEVEPHSVNFVR</sequence>
<comment type="caution">
    <text evidence="1">The sequence shown here is derived from an EMBL/GenBank/DDBJ whole genome shotgun (WGS) entry which is preliminary data.</text>
</comment>
<evidence type="ECO:0000313" key="2">
    <source>
        <dbReference type="Proteomes" id="UP001187682"/>
    </source>
</evidence>
<dbReference type="SUPFAM" id="SSF55874">
    <property type="entry name" value="ATPase domain of HSP90 chaperone/DNA topoisomerase II/histidine kinase"/>
    <property type="match status" value="1"/>
</dbReference>
<gene>
    <name evidence="1" type="ORF">DNG_01495</name>
</gene>
<dbReference type="AlphaFoldDB" id="A0AAE8SSC3"/>
<dbReference type="InterPro" id="IPR036890">
    <property type="entry name" value="HATPase_C_sf"/>
</dbReference>
<evidence type="ECO:0000313" key="1">
    <source>
        <dbReference type="EMBL" id="SPN98451.1"/>
    </source>
</evidence>
<name>A0AAE8SSC3_9PEZI</name>
<accession>A0AAE8SSC3</accession>
<dbReference type="PANTHER" id="PTHR32387">
    <property type="entry name" value="WU:FJ29H11"/>
    <property type="match status" value="1"/>
</dbReference>
<dbReference type="EMBL" id="ONZQ02000002">
    <property type="protein sequence ID" value="SPN98451.1"/>
    <property type="molecule type" value="Genomic_DNA"/>
</dbReference>
<protein>
    <submittedName>
        <fullName evidence="1">Uncharacterized protein</fullName>
    </submittedName>
</protein>